<evidence type="ECO:0000256" key="1">
    <source>
        <dbReference type="SAM" id="MobiDB-lite"/>
    </source>
</evidence>
<dbReference type="GeneID" id="81620958"/>
<dbReference type="RefSeq" id="XP_056795002.1">
    <property type="nucleotide sequence ID" value="XM_056930709.1"/>
</dbReference>
<comment type="caution">
    <text evidence="3">The sequence shown here is derived from an EMBL/GenBank/DDBJ whole genome shotgun (WGS) entry which is preliminary data.</text>
</comment>
<proteinExistence type="predicted"/>
<reference evidence="3" key="2">
    <citation type="journal article" date="2023" name="IMA Fungus">
        <title>Comparative genomic study of the Penicillium genus elucidates a diverse pangenome and 15 lateral gene transfer events.</title>
        <authorList>
            <person name="Petersen C."/>
            <person name="Sorensen T."/>
            <person name="Nielsen M.R."/>
            <person name="Sondergaard T.E."/>
            <person name="Sorensen J.L."/>
            <person name="Fitzpatrick D.A."/>
            <person name="Frisvad J.C."/>
            <person name="Nielsen K.L."/>
        </authorList>
    </citation>
    <scope>NUCLEOTIDE SEQUENCE</scope>
    <source>
        <strain evidence="3">IBT 30728</strain>
    </source>
</reference>
<keyword evidence="4" id="KW-1185">Reference proteome</keyword>
<evidence type="ECO:0000313" key="4">
    <source>
        <dbReference type="Proteomes" id="UP001148312"/>
    </source>
</evidence>
<feature type="domain" description="Stc1" evidence="2">
    <location>
        <begin position="12"/>
        <end position="93"/>
    </location>
</feature>
<feature type="compositionally biased region" description="Polar residues" evidence="1">
    <location>
        <begin position="164"/>
        <end position="180"/>
    </location>
</feature>
<dbReference type="InterPro" id="IPR024630">
    <property type="entry name" value="Stc1"/>
</dbReference>
<sequence length="201" mass="22319">MQTIKLPDTITCALCERQLPLERFTPSALKRLRTMIVQKGVGALKDQQIARCDGCGTQSRPELHCMSCNQVRPINEFAHTQRQFDQPVCLPCQDNLQLDERDKLASNQSGGGLIEADVEQDIDERSDPMAVFPMDIDIAQQDIPQEAGLGETAAGPTLQESDENALTSQPRMATLTSESSRVAPRPPQKIIQDMELELLFE</sequence>
<protein>
    <recommendedName>
        <fullName evidence="2">Stc1 domain-containing protein</fullName>
    </recommendedName>
</protein>
<dbReference type="Pfam" id="PF12898">
    <property type="entry name" value="Stc1"/>
    <property type="match status" value="1"/>
</dbReference>
<gene>
    <name evidence="3" type="ORF">N7539_001105</name>
</gene>
<dbReference type="Proteomes" id="UP001148312">
    <property type="component" value="Unassembled WGS sequence"/>
</dbReference>
<name>A0A9W9XN11_9EURO</name>
<accession>A0A9W9XN11</accession>
<organism evidence="3 4">
    <name type="scientific">Penicillium diatomitis</name>
    <dbReference type="NCBI Taxonomy" id="2819901"/>
    <lineage>
        <taxon>Eukaryota</taxon>
        <taxon>Fungi</taxon>
        <taxon>Dikarya</taxon>
        <taxon>Ascomycota</taxon>
        <taxon>Pezizomycotina</taxon>
        <taxon>Eurotiomycetes</taxon>
        <taxon>Eurotiomycetidae</taxon>
        <taxon>Eurotiales</taxon>
        <taxon>Aspergillaceae</taxon>
        <taxon>Penicillium</taxon>
    </lineage>
</organism>
<reference evidence="3" key="1">
    <citation type="submission" date="2022-12" db="EMBL/GenBank/DDBJ databases">
        <authorList>
            <person name="Petersen C."/>
        </authorList>
    </citation>
    <scope>NUCLEOTIDE SEQUENCE</scope>
    <source>
        <strain evidence="3">IBT 30728</strain>
    </source>
</reference>
<dbReference type="EMBL" id="JAPWDQ010000001">
    <property type="protein sequence ID" value="KAJ5495989.1"/>
    <property type="molecule type" value="Genomic_DNA"/>
</dbReference>
<dbReference type="AlphaFoldDB" id="A0A9W9XN11"/>
<evidence type="ECO:0000313" key="3">
    <source>
        <dbReference type="EMBL" id="KAJ5495989.1"/>
    </source>
</evidence>
<feature type="region of interest" description="Disordered" evidence="1">
    <location>
        <begin position="153"/>
        <end position="188"/>
    </location>
</feature>
<evidence type="ECO:0000259" key="2">
    <source>
        <dbReference type="Pfam" id="PF12898"/>
    </source>
</evidence>